<keyword evidence="2 5" id="KW-0813">Transport</keyword>
<dbReference type="PRINTS" id="PR01594">
    <property type="entry name" value="SECBCHAPRONE"/>
</dbReference>
<comment type="function">
    <text evidence="5">One of the proteins required for the normal export of preproteins out of the cell cytoplasm. It is a molecular chaperone that binds to a subset of precursor proteins, maintaining them in a translocation-competent state. It also specifically binds to its receptor SecA.</text>
</comment>
<dbReference type="NCBIfam" id="NF004393">
    <property type="entry name" value="PRK05751.1-4"/>
    <property type="match status" value="1"/>
</dbReference>
<keyword evidence="7" id="KW-1185">Reference proteome</keyword>
<evidence type="ECO:0000256" key="3">
    <source>
        <dbReference type="ARBA" id="ARBA00022927"/>
    </source>
</evidence>
<dbReference type="PANTHER" id="PTHR36918:SF1">
    <property type="entry name" value="PROTEIN-EXPORT PROTEIN SECB"/>
    <property type="match status" value="1"/>
</dbReference>
<sequence>MSEQQGAPEEQPVFALERVYIKDLSFESPNVPEMFAQQGQPQVNVELGTQGRMVSDQGHMESVLTVTVRSTHEDKTVFIAEVQQAGLFRVSGIPDEQLEQLMGINCPTILFPYAREAISSVVARGGFQQLLLDPVNFQALYEQSRQQQAGEGGEH</sequence>
<dbReference type="PANTHER" id="PTHR36918">
    <property type="match status" value="1"/>
</dbReference>
<dbReference type="NCBIfam" id="NF004392">
    <property type="entry name" value="PRK05751.1-3"/>
    <property type="match status" value="1"/>
</dbReference>
<protein>
    <recommendedName>
        <fullName evidence="5">Protein-export protein SecB</fullName>
    </recommendedName>
</protein>
<gene>
    <name evidence="5 6" type="primary">secB</name>
    <name evidence="6" type="ORF">ACERLL_11395</name>
</gene>
<organism evidence="6 7">
    <name type="scientific">Thiohalorhabdus methylotrophus</name>
    <dbReference type="NCBI Taxonomy" id="3242694"/>
    <lineage>
        <taxon>Bacteria</taxon>
        <taxon>Pseudomonadati</taxon>
        <taxon>Pseudomonadota</taxon>
        <taxon>Gammaproteobacteria</taxon>
        <taxon>Thiohalorhabdales</taxon>
        <taxon>Thiohalorhabdaceae</taxon>
        <taxon>Thiohalorhabdus</taxon>
    </lineage>
</organism>
<keyword evidence="4 5" id="KW-0811">Translocation</keyword>
<dbReference type="Gene3D" id="3.10.420.10">
    <property type="entry name" value="SecB-like"/>
    <property type="match status" value="1"/>
</dbReference>
<evidence type="ECO:0000313" key="6">
    <source>
        <dbReference type="EMBL" id="MFA9461430.1"/>
    </source>
</evidence>
<dbReference type="RefSeq" id="WP_373656218.1">
    <property type="nucleotide sequence ID" value="NZ_JBGUAW010000007.1"/>
</dbReference>
<dbReference type="Pfam" id="PF02556">
    <property type="entry name" value="SecB"/>
    <property type="match status" value="1"/>
</dbReference>
<accession>A0ABV4TXZ0</accession>
<comment type="subunit">
    <text evidence="5">Homotetramer, a dimer of dimers. One homotetramer interacts with 1 SecA dimer.</text>
</comment>
<evidence type="ECO:0000256" key="2">
    <source>
        <dbReference type="ARBA" id="ARBA00022448"/>
    </source>
</evidence>
<dbReference type="SUPFAM" id="SSF54611">
    <property type="entry name" value="SecB-like"/>
    <property type="match status" value="1"/>
</dbReference>
<evidence type="ECO:0000256" key="1">
    <source>
        <dbReference type="ARBA" id="ARBA00009990"/>
    </source>
</evidence>
<dbReference type="NCBIfam" id="TIGR00809">
    <property type="entry name" value="secB"/>
    <property type="match status" value="1"/>
</dbReference>
<comment type="caution">
    <text evidence="6">The sequence shown here is derived from an EMBL/GenBank/DDBJ whole genome shotgun (WGS) entry which is preliminary data.</text>
</comment>
<dbReference type="InterPro" id="IPR035958">
    <property type="entry name" value="SecB-like_sf"/>
</dbReference>
<reference evidence="6 7" key="1">
    <citation type="submission" date="2024-08" db="EMBL/GenBank/DDBJ databases">
        <title>Whole-genome sequencing of halo(alkali)philic microorganisms from hypersaline lakes.</title>
        <authorList>
            <person name="Sorokin D.Y."/>
            <person name="Merkel A.Y."/>
            <person name="Messina E."/>
            <person name="Yakimov M."/>
        </authorList>
    </citation>
    <scope>NUCLEOTIDE SEQUENCE [LARGE SCALE GENOMIC DNA]</scope>
    <source>
        <strain evidence="6 7">Cl-TMA</strain>
    </source>
</reference>
<keyword evidence="5" id="KW-0963">Cytoplasm</keyword>
<comment type="subcellular location">
    <subcellularLocation>
        <location evidence="5">Cytoplasm</location>
    </subcellularLocation>
</comment>
<keyword evidence="3 5" id="KW-0653">Protein transport</keyword>
<name>A0ABV4TXZ0_9GAMM</name>
<evidence type="ECO:0000313" key="7">
    <source>
        <dbReference type="Proteomes" id="UP001575181"/>
    </source>
</evidence>
<dbReference type="InterPro" id="IPR003708">
    <property type="entry name" value="SecB"/>
</dbReference>
<comment type="similarity">
    <text evidence="1 5">Belongs to the SecB family.</text>
</comment>
<evidence type="ECO:0000256" key="5">
    <source>
        <dbReference type="HAMAP-Rule" id="MF_00821"/>
    </source>
</evidence>
<dbReference type="EMBL" id="JBGUAW010000007">
    <property type="protein sequence ID" value="MFA9461430.1"/>
    <property type="molecule type" value="Genomic_DNA"/>
</dbReference>
<keyword evidence="5" id="KW-0143">Chaperone</keyword>
<dbReference type="Proteomes" id="UP001575181">
    <property type="component" value="Unassembled WGS sequence"/>
</dbReference>
<evidence type="ECO:0000256" key="4">
    <source>
        <dbReference type="ARBA" id="ARBA00023010"/>
    </source>
</evidence>
<dbReference type="NCBIfam" id="NF004394">
    <property type="entry name" value="PRK05751.1-5"/>
    <property type="match status" value="1"/>
</dbReference>
<dbReference type="HAMAP" id="MF_00821">
    <property type="entry name" value="SecB"/>
    <property type="match status" value="1"/>
</dbReference>
<proteinExistence type="inferred from homology"/>